<feature type="compositionally biased region" description="Low complexity" evidence="1">
    <location>
        <begin position="92"/>
        <end position="104"/>
    </location>
</feature>
<organism evidence="2 3">
    <name type="scientific">Actinoallomurus oryzae</name>
    <dbReference type="NCBI Taxonomy" id="502180"/>
    <lineage>
        <taxon>Bacteria</taxon>
        <taxon>Bacillati</taxon>
        <taxon>Actinomycetota</taxon>
        <taxon>Actinomycetes</taxon>
        <taxon>Streptosporangiales</taxon>
        <taxon>Thermomonosporaceae</taxon>
        <taxon>Actinoallomurus</taxon>
    </lineage>
</organism>
<evidence type="ECO:0000313" key="2">
    <source>
        <dbReference type="EMBL" id="GAA4490121.1"/>
    </source>
</evidence>
<accession>A0ABP8PQC2</accession>
<dbReference type="EMBL" id="BAABHF010000016">
    <property type="protein sequence ID" value="GAA4490121.1"/>
    <property type="molecule type" value="Genomic_DNA"/>
</dbReference>
<comment type="caution">
    <text evidence="2">The sequence shown here is derived from an EMBL/GenBank/DDBJ whole genome shotgun (WGS) entry which is preliminary data.</text>
</comment>
<dbReference type="Proteomes" id="UP001500503">
    <property type="component" value="Unassembled WGS sequence"/>
</dbReference>
<feature type="compositionally biased region" description="Low complexity" evidence="1">
    <location>
        <begin position="148"/>
        <end position="166"/>
    </location>
</feature>
<gene>
    <name evidence="2" type="ORF">GCM10023191_021850</name>
</gene>
<proteinExistence type="predicted"/>
<feature type="region of interest" description="Disordered" evidence="1">
    <location>
        <begin position="88"/>
        <end position="166"/>
    </location>
</feature>
<protein>
    <submittedName>
        <fullName evidence="2">Uncharacterized protein</fullName>
    </submittedName>
</protein>
<sequence>MTTASRGRSTASPAASPKARVAWLLGNDQSPGAGQPATASAPRTARHGRSSSTTSFSASLAAYATAVPATSRNVPAAWWASRRRTAVHPVHTTASTSTSNSPSAVRSGSEPAHEGASAAAPLSARYTDTEAPAVTRTGPAWPSPPGYSSATAIAPATSAAAAASTR</sequence>
<keyword evidence="3" id="KW-1185">Reference proteome</keyword>
<evidence type="ECO:0000313" key="3">
    <source>
        <dbReference type="Proteomes" id="UP001500503"/>
    </source>
</evidence>
<reference evidence="3" key="1">
    <citation type="journal article" date="2019" name="Int. J. Syst. Evol. Microbiol.">
        <title>The Global Catalogue of Microorganisms (GCM) 10K type strain sequencing project: providing services to taxonomists for standard genome sequencing and annotation.</title>
        <authorList>
            <consortium name="The Broad Institute Genomics Platform"/>
            <consortium name="The Broad Institute Genome Sequencing Center for Infectious Disease"/>
            <person name="Wu L."/>
            <person name="Ma J."/>
        </authorList>
    </citation>
    <scope>NUCLEOTIDE SEQUENCE [LARGE SCALE GENOMIC DNA]</scope>
    <source>
        <strain evidence="3">JCM 17933</strain>
    </source>
</reference>
<name>A0ABP8PQC2_9ACTN</name>
<evidence type="ECO:0000256" key="1">
    <source>
        <dbReference type="SAM" id="MobiDB-lite"/>
    </source>
</evidence>
<feature type="compositionally biased region" description="Polar residues" evidence="1">
    <location>
        <begin position="1"/>
        <end position="13"/>
    </location>
</feature>
<feature type="region of interest" description="Disordered" evidence="1">
    <location>
        <begin position="1"/>
        <end position="56"/>
    </location>
</feature>